<keyword evidence="7" id="KW-0539">Nucleus</keyword>
<keyword evidence="12" id="KW-1185">Reference proteome</keyword>
<dbReference type="InterPro" id="IPR013087">
    <property type="entry name" value="Znf_C2H2_type"/>
</dbReference>
<reference evidence="11 12" key="1">
    <citation type="journal article" date="2021" name="Nat. Commun.">
        <title>Genetic determinants of endophytism in the Arabidopsis root mycobiome.</title>
        <authorList>
            <person name="Mesny F."/>
            <person name="Miyauchi S."/>
            <person name="Thiergart T."/>
            <person name="Pickel B."/>
            <person name="Atanasova L."/>
            <person name="Karlsson M."/>
            <person name="Huettel B."/>
            <person name="Barry K.W."/>
            <person name="Haridas S."/>
            <person name="Chen C."/>
            <person name="Bauer D."/>
            <person name="Andreopoulos W."/>
            <person name="Pangilinan J."/>
            <person name="LaButti K."/>
            <person name="Riley R."/>
            <person name="Lipzen A."/>
            <person name="Clum A."/>
            <person name="Drula E."/>
            <person name="Henrissat B."/>
            <person name="Kohler A."/>
            <person name="Grigoriev I.V."/>
            <person name="Martin F.M."/>
            <person name="Hacquard S."/>
        </authorList>
    </citation>
    <scope>NUCLEOTIDE SEQUENCE [LARGE SCALE GENOMIC DNA]</scope>
    <source>
        <strain evidence="11 12">MPI-SDFR-AT-0080</strain>
    </source>
</reference>
<dbReference type="SUPFAM" id="SSF57667">
    <property type="entry name" value="beta-beta-alpha zinc fingers"/>
    <property type="match status" value="4"/>
</dbReference>
<evidence type="ECO:0000313" key="12">
    <source>
        <dbReference type="Proteomes" id="UP000774617"/>
    </source>
</evidence>
<evidence type="ECO:0000256" key="8">
    <source>
        <dbReference type="PROSITE-ProRule" id="PRU00042"/>
    </source>
</evidence>
<protein>
    <submittedName>
        <fullName evidence="11">C2H2 transcription factor</fullName>
    </submittedName>
</protein>
<keyword evidence="5" id="KW-0805">Transcription regulation</keyword>
<dbReference type="InterPro" id="IPR036236">
    <property type="entry name" value="Znf_C2H2_sf"/>
</dbReference>
<evidence type="ECO:0000259" key="10">
    <source>
        <dbReference type="PROSITE" id="PS50157"/>
    </source>
</evidence>
<dbReference type="PANTHER" id="PTHR46179:SF13">
    <property type="entry name" value="C2H2-TYPE DOMAIN-CONTAINING PROTEIN"/>
    <property type="match status" value="1"/>
</dbReference>
<dbReference type="PROSITE" id="PS50157">
    <property type="entry name" value="ZINC_FINGER_C2H2_2"/>
    <property type="match status" value="5"/>
</dbReference>
<feature type="domain" description="C2H2-type" evidence="10">
    <location>
        <begin position="303"/>
        <end position="333"/>
    </location>
</feature>
<evidence type="ECO:0000256" key="1">
    <source>
        <dbReference type="ARBA" id="ARBA00004123"/>
    </source>
</evidence>
<feature type="domain" description="C2H2-type" evidence="10">
    <location>
        <begin position="138"/>
        <end position="167"/>
    </location>
</feature>
<evidence type="ECO:0000313" key="11">
    <source>
        <dbReference type="EMBL" id="KAH7049268.1"/>
    </source>
</evidence>
<evidence type="ECO:0000256" key="5">
    <source>
        <dbReference type="ARBA" id="ARBA00023015"/>
    </source>
</evidence>
<keyword evidence="4" id="KW-0862">Zinc</keyword>
<proteinExistence type="predicted"/>
<keyword evidence="3 8" id="KW-0863">Zinc-finger</keyword>
<evidence type="ECO:0000256" key="4">
    <source>
        <dbReference type="ARBA" id="ARBA00022833"/>
    </source>
</evidence>
<name>A0ABQ8G9N2_9PEZI</name>
<keyword evidence="6" id="KW-0804">Transcription</keyword>
<feature type="domain" description="C2H2-type" evidence="10">
    <location>
        <begin position="166"/>
        <end position="197"/>
    </location>
</feature>
<gene>
    <name evidence="11" type="ORF">B0J12DRAFT_99859</name>
</gene>
<dbReference type="PANTHER" id="PTHR46179">
    <property type="entry name" value="ZINC FINGER PROTEIN"/>
    <property type="match status" value="1"/>
</dbReference>
<accession>A0ABQ8G9N2</accession>
<evidence type="ECO:0000256" key="2">
    <source>
        <dbReference type="ARBA" id="ARBA00022723"/>
    </source>
</evidence>
<dbReference type="Pfam" id="PF00096">
    <property type="entry name" value="zf-C2H2"/>
    <property type="match status" value="3"/>
</dbReference>
<sequence>MAGALVVRKRTAGPAGSAQPQAKKQRHDQAVQESDAASISSTIPSDKSSPADDDAATADTPPSPVPPKKPQPHRPTYHCTYEGCNRTFNRPCRLEEHLRAHTNERPFTCPFDDCDKTFKRQTHVNRHVRDEHENIREHACDWPDCGKTFANATRLKRHIEAHESKFHCTDYPPCREVFRKHSTLQKHIRSAHLGQKKYQCPHLDPETGKPCDQAYDSPSSLKAHEGRVHGGIQHYCTQCATDPENPFETSPGFLSYAALQAHIKEAHPPTCDHCGMRCSTHKQLQAHAELAHSGLSLADRKKFPCPYANCGSSFTKQGNLNVHIRHTHEKADKWICGETDLSSSKKDYIRDWDGEGACGRGFSSKGNLEEHVQTQHLGMESNRKMKLREKLLKEGKDPDAPAPKKSRSREAKVPMSTRLTGVDYAAATGRDITCVFNDCEYRFYREYDLQVHLEAAHGMTGTEAIETMKERAADEGGNFWIGGLDEAMNGDYEEWDEEDWQAQQEFDRRAGITNADPSVNVHSAGLGEEPQVYSAVWNYLHDQGQ</sequence>
<dbReference type="Gene3D" id="3.30.160.60">
    <property type="entry name" value="Classic Zinc Finger"/>
    <property type="match status" value="5"/>
</dbReference>
<feature type="domain" description="C2H2-type" evidence="10">
    <location>
        <begin position="77"/>
        <end position="106"/>
    </location>
</feature>
<keyword evidence="2" id="KW-0479">Metal-binding</keyword>
<evidence type="ECO:0000256" key="3">
    <source>
        <dbReference type="ARBA" id="ARBA00022771"/>
    </source>
</evidence>
<comment type="subcellular location">
    <subcellularLocation>
        <location evidence="1">Nucleus</location>
    </subcellularLocation>
</comment>
<dbReference type="InterPro" id="IPR051061">
    <property type="entry name" value="Zinc_finger_trans_reg"/>
</dbReference>
<dbReference type="EMBL" id="JAGTJR010000014">
    <property type="protein sequence ID" value="KAH7049268.1"/>
    <property type="molecule type" value="Genomic_DNA"/>
</dbReference>
<comment type="caution">
    <text evidence="11">The sequence shown here is derived from an EMBL/GenBank/DDBJ whole genome shotgun (WGS) entry which is preliminary data.</text>
</comment>
<feature type="compositionally biased region" description="Low complexity" evidence="9">
    <location>
        <begin position="38"/>
        <end position="48"/>
    </location>
</feature>
<evidence type="ECO:0000256" key="7">
    <source>
        <dbReference type="ARBA" id="ARBA00023242"/>
    </source>
</evidence>
<dbReference type="SMART" id="SM00355">
    <property type="entry name" value="ZnF_C2H2"/>
    <property type="match status" value="10"/>
</dbReference>
<evidence type="ECO:0000256" key="6">
    <source>
        <dbReference type="ARBA" id="ARBA00023163"/>
    </source>
</evidence>
<feature type="domain" description="C2H2-type" evidence="10">
    <location>
        <begin position="107"/>
        <end position="137"/>
    </location>
</feature>
<dbReference type="PROSITE" id="PS00028">
    <property type="entry name" value="ZINC_FINGER_C2H2_1"/>
    <property type="match status" value="4"/>
</dbReference>
<feature type="region of interest" description="Disordered" evidence="9">
    <location>
        <begin position="393"/>
        <end position="414"/>
    </location>
</feature>
<evidence type="ECO:0000256" key="9">
    <source>
        <dbReference type="SAM" id="MobiDB-lite"/>
    </source>
</evidence>
<feature type="region of interest" description="Disordered" evidence="9">
    <location>
        <begin position="1"/>
        <end position="74"/>
    </location>
</feature>
<organism evidence="11 12">
    <name type="scientific">Macrophomina phaseolina</name>
    <dbReference type="NCBI Taxonomy" id="35725"/>
    <lineage>
        <taxon>Eukaryota</taxon>
        <taxon>Fungi</taxon>
        <taxon>Dikarya</taxon>
        <taxon>Ascomycota</taxon>
        <taxon>Pezizomycotina</taxon>
        <taxon>Dothideomycetes</taxon>
        <taxon>Dothideomycetes incertae sedis</taxon>
        <taxon>Botryosphaeriales</taxon>
        <taxon>Botryosphaeriaceae</taxon>
        <taxon>Macrophomina</taxon>
    </lineage>
</organism>
<dbReference type="Proteomes" id="UP000774617">
    <property type="component" value="Unassembled WGS sequence"/>
</dbReference>